<gene>
    <name evidence="14" type="ORF">VII00023_04442</name>
</gene>
<comment type="cofactor">
    <cofactor evidence="11">
        <name>Mg(2+)</name>
        <dbReference type="ChEBI" id="CHEBI:18420"/>
    </cofactor>
    <cofactor evidence="11">
        <name>Mn(2+)</name>
        <dbReference type="ChEBI" id="CHEBI:29035"/>
    </cofactor>
    <text evidence="11">Divalent metal cations. Prefers magnesium or manganese.</text>
</comment>
<feature type="binding site" evidence="11">
    <location>
        <position position="147"/>
    </location>
    <ligand>
        <name>a divalent metal cation</name>
        <dbReference type="ChEBI" id="CHEBI:60240"/>
    </ligand>
</feature>
<evidence type="ECO:0000256" key="8">
    <source>
        <dbReference type="ARBA" id="ARBA00051384"/>
    </source>
</evidence>
<dbReference type="SMART" id="SM01274">
    <property type="entry name" value="malic"/>
    <property type="match status" value="1"/>
</dbReference>
<dbReference type="Pfam" id="PF00390">
    <property type="entry name" value="malic"/>
    <property type="match status" value="1"/>
</dbReference>
<comment type="catalytic activity">
    <reaction evidence="8">
        <text>oxaloacetate + H(+) = pyruvate + CO2</text>
        <dbReference type="Rhea" id="RHEA:15641"/>
        <dbReference type="ChEBI" id="CHEBI:15361"/>
        <dbReference type="ChEBI" id="CHEBI:15378"/>
        <dbReference type="ChEBI" id="CHEBI:16452"/>
        <dbReference type="ChEBI" id="CHEBI:16526"/>
        <dbReference type="EC" id="1.1.1.40"/>
    </reaction>
</comment>
<dbReference type="FunFam" id="3.40.50.10380:FF:000003">
    <property type="entry name" value="NADP-dependent malic enzyme"/>
    <property type="match status" value="1"/>
</dbReference>
<dbReference type="GO" id="GO:0004473">
    <property type="term" value="F:malate dehydrogenase (decarboxylating) (NADP+) activity"/>
    <property type="evidence" value="ECO:0007669"/>
    <property type="project" value="UniProtKB-EC"/>
</dbReference>
<evidence type="ECO:0000256" key="7">
    <source>
        <dbReference type="ARBA" id="ARBA00050924"/>
    </source>
</evidence>
<comment type="catalytic activity">
    <reaction evidence="7">
        <text>(S)-malate + NADP(+) = pyruvate + CO2 + NADPH</text>
        <dbReference type="Rhea" id="RHEA:18253"/>
        <dbReference type="ChEBI" id="CHEBI:15361"/>
        <dbReference type="ChEBI" id="CHEBI:15589"/>
        <dbReference type="ChEBI" id="CHEBI:16526"/>
        <dbReference type="ChEBI" id="CHEBI:57783"/>
        <dbReference type="ChEBI" id="CHEBI:58349"/>
        <dbReference type="EC" id="1.1.1.40"/>
    </reaction>
</comment>
<evidence type="ECO:0000256" key="3">
    <source>
        <dbReference type="ARBA" id="ARBA00022723"/>
    </source>
</evidence>
<dbReference type="GO" id="GO:0051287">
    <property type="term" value="F:NAD binding"/>
    <property type="evidence" value="ECO:0007669"/>
    <property type="project" value="InterPro"/>
</dbReference>
<evidence type="ECO:0000256" key="11">
    <source>
        <dbReference type="PIRSR" id="PIRSR000106-3"/>
    </source>
</evidence>
<keyword evidence="4" id="KW-0560">Oxidoreductase</keyword>
<feature type="binding site" evidence="10">
    <location>
        <position position="327"/>
    </location>
    <ligand>
        <name>(S)-malate</name>
        <dbReference type="ChEBI" id="CHEBI:15589"/>
    </ligand>
</feature>
<dbReference type="PANTHER" id="PTHR43237:SF4">
    <property type="entry name" value="NADP-DEPENDENT MALIC ENZYME"/>
    <property type="match status" value="1"/>
</dbReference>
<evidence type="ECO:0000256" key="4">
    <source>
        <dbReference type="ARBA" id="ARBA00023002"/>
    </source>
</evidence>
<sequence>MSDDHSQELTAEEKFRQQALDYHALPTAGKIAVELTKPAETALDLALAYSPGVAEPVREIAQNPDNVYKYTAKGNMVAVISNGTAILGLGNLGPLASKPVMEGKALLFKRFAGLNSIDIEVKHRTIEEFVDTVANIADTFGGINLEDIKAPDCFEIEKQLIERCDVPVFHDDQHGTAIVTAAGMLNAVELQGKKLEDATIVCLGAGAAAVACMELLIKCGAMREKIYMLDRKGVIHTRRDDLNEYKKLFANNTDKRTLEDVIEGADLFLGVSGPNLLPPEALKLMADKPIVFACSNPDPEIKPELAHQVRDDLIMGTGRSDYPNQVNNVLCFPFIFRGALDVRASEINDEMKLAAVEAIRQLAKEPVPVEVLQAAGVESLQFSSNYIIPKPMDPRLLPRVAKAVAQAAVDSGVARIEMPEGYMS</sequence>
<dbReference type="Proteomes" id="UP000004605">
    <property type="component" value="Unassembled WGS sequence"/>
</dbReference>
<dbReference type="InterPro" id="IPR046346">
    <property type="entry name" value="Aminoacid_DH-like_N_sf"/>
</dbReference>
<dbReference type="InterPro" id="IPR015884">
    <property type="entry name" value="Malic_enzyme_CS"/>
</dbReference>
<dbReference type="InterPro" id="IPR012301">
    <property type="entry name" value="Malic_N_dom"/>
</dbReference>
<protein>
    <recommendedName>
        <fullName evidence="6">NADP-dependent malic enzyme</fullName>
        <ecNumber evidence="5">1.1.1.40</ecNumber>
    </recommendedName>
</protein>
<dbReference type="OrthoDB" id="9805787at2"/>
<evidence type="ECO:0000259" key="13">
    <source>
        <dbReference type="SMART" id="SM01274"/>
    </source>
</evidence>
<dbReference type="InterPro" id="IPR045213">
    <property type="entry name" value="Malic_NAD-bd_bact_type"/>
</dbReference>
<evidence type="ECO:0000256" key="5">
    <source>
        <dbReference type="ARBA" id="ARBA00038964"/>
    </source>
</evidence>
<name>F9S8G4_9VIBR</name>
<dbReference type="Gene3D" id="3.40.50.720">
    <property type="entry name" value="NAD(P)-binding Rossmann-like Domain"/>
    <property type="match status" value="1"/>
</dbReference>
<dbReference type="InterPro" id="IPR036291">
    <property type="entry name" value="NAD(P)-bd_dom_sf"/>
</dbReference>
<dbReference type="InterPro" id="IPR012302">
    <property type="entry name" value="Malic_NAD-bd"/>
</dbReference>
<feature type="binding site" evidence="10">
    <location>
        <position position="296"/>
    </location>
    <ligand>
        <name>(S)-malate</name>
        <dbReference type="ChEBI" id="CHEBI:15589"/>
    </ligand>
</feature>
<feature type="binding site" evidence="11">
    <location>
        <position position="172"/>
    </location>
    <ligand>
        <name>a divalent metal cation</name>
        <dbReference type="ChEBI" id="CHEBI:60240"/>
    </ligand>
</feature>
<accession>F9S8G4</accession>
<proteinExistence type="inferred from homology"/>
<reference evidence="14 15" key="1">
    <citation type="journal article" date="2012" name="Int. J. Syst. Evol. Microbiol.">
        <title>Vibrio caribbeanicus sp. nov., isolated from the marine sponge Scleritoderma cyanea.</title>
        <authorList>
            <person name="Hoffmann M."/>
            <person name="Monday S.R."/>
            <person name="Allard M.W."/>
            <person name="Strain E.A."/>
            <person name="Whittaker P."/>
            <person name="Naum M."/>
            <person name="McCarthy P.J."/>
            <person name="Lopez J.V."/>
            <person name="Fischer M."/>
            <person name="Brown E.W."/>
        </authorList>
    </citation>
    <scope>NUCLEOTIDE SEQUENCE [LARGE SCALE GENOMIC DNA]</scope>
    <source>
        <strain evidence="14 15">ATCC 700023</strain>
    </source>
</reference>
<evidence type="ECO:0000313" key="14">
    <source>
        <dbReference type="EMBL" id="EGU29640.1"/>
    </source>
</evidence>
<evidence type="ECO:0000256" key="10">
    <source>
        <dbReference type="PIRSR" id="PIRSR000106-2"/>
    </source>
</evidence>
<dbReference type="GO" id="GO:0046872">
    <property type="term" value="F:metal ion binding"/>
    <property type="evidence" value="ECO:0007669"/>
    <property type="project" value="UniProtKB-KW"/>
</dbReference>
<organism evidence="14 15">
    <name type="scientific">Vibrio ichthyoenteri ATCC 700023</name>
    <dbReference type="NCBI Taxonomy" id="870968"/>
    <lineage>
        <taxon>Bacteria</taxon>
        <taxon>Pseudomonadati</taxon>
        <taxon>Pseudomonadota</taxon>
        <taxon>Gammaproteobacteria</taxon>
        <taxon>Vibrionales</taxon>
        <taxon>Vibrionaceae</taxon>
        <taxon>Vibrio</taxon>
    </lineage>
</organism>
<dbReference type="AlphaFoldDB" id="F9S8G4"/>
<dbReference type="EMBL" id="AFWF01000319">
    <property type="protein sequence ID" value="EGU29640.1"/>
    <property type="molecule type" value="Genomic_DNA"/>
</dbReference>
<feature type="domain" description="Malic enzyme N-terminal" evidence="13">
    <location>
        <begin position="28"/>
        <end position="161"/>
    </location>
</feature>
<evidence type="ECO:0000256" key="9">
    <source>
        <dbReference type="PIRSR" id="PIRSR000106-1"/>
    </source>
</evidence>
<evidence type="ECO:0000256" key="6">
    <source>
        <dbReference type="ARBA" id="ARBA00040273"/>
    </source>
</evidence>
<dbReference type="CDD" id="cd05311">
    <property type="entry name" value="NAD_bind_2_malic_enz"/>
    <property type="match status" value="1"/>
</dbReference>
<keyword evidence="3 11" id="KW-0479">Metal-binding</keyword>
<dbReference type="SUPFAM" id="SSF51735">
    <property type="entry name" value="NAD(P)-binding Rossmann-fold domains"/>
    <property type="match status" value="1"/>
</dbReference>
<dbReference type="InterPro" id="IPR051674">
    <property type="entry name" value="Malate_Decarboxylase"/>
</dbReference>
<dbReference type="PANTHER" id="PTHR43237">
    <property type="entry name" value="NADP-DEPENDENT MALIC ENZYME"/>
    <property type="match status" value="1"/>
</dbReference>
<evidence type="ECO:0000256" key="2">
    <source>
        <dbReference type="ARBA" id="ARBA00008785"/>
    </source>
</evidence>
<dbReference type="PIRSF" id="PIRSF000106">
    <property type="entry name" value="ME"/>
    <property type="match status" value="1"/>
</dbReference>
<keyword evidence="15" id="KW-1185">Reference proteome</keyword>
<dbReference type="PROSITE" id="PS00331">
    <property type="entry name" value="MALIC_ENZYMES"/>
    <property type="match status" value="1"/>
</dbReference>
<dbReference type="SUPFAM" id="SSF53223">
    <property type="entry name" value="Aminoacid dehydrogenase-like, N-terminal domain"/>
    <property type="match status" value="1"/>
</dbReference>
<feature type="active site" description="Proton donor" evidence="9">
    <location>
        <position position="49"/>
    </location>
</feature>
<comment type="similarity">
    <text evidence="2">Belongs to the malic enzymes family.</text>
</comment>
<dbReference type="InterPro" id="IPR001891">
    <property type="entry name" value="Malic_OxRdtase"/>
</dbReference>
<dbReference type="Gene3D" id="3.40.50.10380">
    <property type="entry name" value="Malic enzyme, N-terminal domain"/>
    <property type="match status" value="1"/>
</dbReference>
<feature type="domain" description="Malic enzyme NAD-binding" evidence="12">
    <location>
        <begin position="173"/>
        <end position="409"/>
    </location>
</feature>
<dbReference type="SMART" id="SM00919">
    <property type="entry name" value="Malic_M"/>
    <property type="match status" value="1"/>
</dbReference>
<comment type="caution">
    <text evidence="14">The sequence shown here is derived from an EMBL/GenBank/DDBJ whole genome shotgun (WGS) entry which is preliminary data.</text>
</comment>
<evidence type="ECO:0000259" key="12">
    <source>
        <dbReference type="SMART" id="SM00919"/>
    </source>
</evidence>
<evidence type="ECO:0000256" key="1">
    <source>
        <dbReference type="ARBA" id="ARBA00001936"/>
    </source>
</evidence>
<feature type="binding site" evidence="11">
    <location>
        <position position="146"/>
    </location>
    <ligand>
        <name>a divalent metal cation</name>
        <dbReference type="ChEBI" id="CHEBI:60240"/>
    </ligand>
</feature>
<dbReference type="EC" id="1.1.1.40" evidence="5"/>
<feature type="active site" description="Proton acceptor" evidence="9">
    <location>
        <position position="104"/>
    </location>
</feature>
<dbReference type="InterPro" id="IPR037062">
    <property type="entry name" value="Malic_N_dom_sf"/>
</dbReference>
<dbReference type="FunFam" id="3.40.50.720:FF:000095">
    <property type="entry name" value="NADP-dependent malic enzyme"/>
    <property type="match status" value="1"/>
</dbReference>
<dbReference type="RefSeq" id="WP_006714759.1">
    <property type="nucleotide sequence ID" value="NZ_AFWF01000319.1"/>
</dbReference>
<dbReference type="Pfam" id="PF03949">
    <property type="entry name" value="Malic_M"/>
    <property type="match status" value="1"/>
</dbReference>
<comment type="cofactor">
    <cofactor evidence="1">
        <name>Mn(2+)</name>
        <dbReference type="ChEBI" id="CHEBI:29035"/>
    </cofactor>
</comment>
<evidence type="ECO:0000313" key="15">
    <source>
        <dbReference type="Proteomes" id="UP000004605"/>
    </source>
</evidence>